<reference evidence="12" key="1">
    <citation type="journal article" date="2019" name="Int. J. Syst. Evol. Microbiol.">
        <title>The Global Catalogue of Microorganisms (GCM) 10K type strain sequencing project: providing services to taxonomists for standard genome sequencing and annotation.</title>
        <authorList>
            <consortium name="The Broad Institute Genomics Platform"/>
            <consortium name="The Broad Institute Genome Sequencing Center for Infectious Disease"/>
            <person name="Wu L."/>
            <person name="Ma J."/>
        </authorList>
    </citation>
    <scope>NUCLEOTIDE SEQUENCE [LARGE SCALE GENOMIC DNA]</scope>
    <source>
        <strain evidence="12">KCTC 52094</strain>
    </source>
</reference>
<dbReference type="RefSeq" id="WP_379595384.1">
    <property type="nucleotide sequence ID" value="NZ_JBHRTN010000008.1"/>
</dbReference>
<dbReference type="PANTHER" id="PTHR30413">
    <property type="entry name" value="INNER MEMBRANE TRANSPORT PERMEASE"/>
    <property type="match status" value="1"/>
</dbReference>
<evidence type="ECO:0000256" key="3">
    <source>
        <dbReference type="ARBA" id="ARBA00022448"/>
    </source>
</evidence>
<accession>A0ABV7G2P6</accession>
<comment type="caution">
    <text evidence="11">The sequence shown here is derived from an EMBL/GenBank/DDBJ whole genome shotgun (WGS) entry which is preliminary data.</text>
</comment>
<protein>
    <submittedName>
        <fullName evidence="11">ABC transporter permease</fullName>
    </submittedName>
</protein>
<keyword evidence="8 9" id="KW-0472">Membrane</keyword>
<dbReference type="EMBL" id="JBHRTN010000008">
    <property type="protein sequence ID" value="MFC3124961.1"/>
    <property type="molecule type" value="Genomic_DNA"/>
</dbReference>
<keyword evidence="3" id="KW-0813">Transport</keyword>
<keyword evidence="5 9" id="KW-0812">Transmembrane</keyword>
<proteinExistence type="inferred from homology"/>
<evidence type="ECO:0000256" key="1">
    <source>
        <dbReference type="ARBA" id="ARBA00004651"/>
    </source>
</evidence>
<comment type="subcellular location">
    <subcellularLocation>
        <location evidence="1">Cell membrane</location>
        <topology evidence="1">Multi-pass membrane protein</topology>
    </subcellularLocation>
</comment>
<feature type="transmembrane region" description="Helical" evidence="9">
    <location>
        <begin position="255"/>
        <end position="276"/>
    </location>
</feature>
<gene>
    <name evidence="11" type="ORF">ACFOD4_07810</name>
</gene>
<keyword evidence="12" id="KW-1185">Reference proteome</keyword>
<feature type="transmembrane region" description="Helical" evidence="9">
    <location>
        <begin position="143"/>
        <end position="163"/>
    </location>
</feature>
<keyword evidence="7" id="KW-0625">Polysaccharide transport</keyword>
<feature type="transmembrane region" description="Helical" evidence="9">
    <location>
        <begin position="169"/>
        <end position="192"/>
    </location>
</feature>
<evidence type="ECO:0000256" key="8">
    <source>
        <dbReference type="ARBA" id="ARBA00023136"/>
    </source>
</evidence>
<feature type="transmembrane region" description="Helical" evidence="9">
    <location>
        <begin position="60"/>
        <end position="80"/>
    </location>
</feature>
<evidence type="ECO:0000256" key="7">
    <source>
        <dbReference type="ARBA" id="ARBA00023047"/>
    </source>
</evidence>
<dbReference type="InterPro" id="IPR013525">
    <property type="entry name" value="ABC2_TM"/>
</dbReference>
<name>A0ABV7G2P6_9PROT</name>
<comment type="similarity">
    <text evidence="2">Belongs to the ABC-2 integral membrane protein family.</text>
</comment>
<evidence type="ECO:0000256" key="6">
    <source>
        <dbReference type="ARBA" id="ARBA00022989"/>
    </source>
</evidence>
<keyword evidence="6 9" id="KW-1133">Transmembrane helix</keyword>
<dbReference type="Pfam" id="PF01061">
    <property type="entry name" value="ABC2_membrane"/>
    <property type="match status" value="1"/>
</dbReference>
<feature type="transmembrane region" description="Helical" evidence="9">
    <location>
        <begin position="92"/>
        <end position="110"/>
    </location>
</feature>
<sequence length="286" mass="31840">MDAHVTQPEGAATPVTVRFNAAAPERLSRALQDLRRGFEQRRLAGRLAWLDLRNRYRGSVLGPLWLTLSTAVMLVSLGFLYSTLFQMELSEYLPWLAVSLILWNMLGQMVNEACTSLTSAEAIVRQMPLPFTVHALRCVIRNAMVTAHNLPLIVIVLLIFGILPELGWLMILPGLLVLGVNALAASLFLGMVCARFRDIAPIVGSVMQIAFFMTPVIWKPQLLSPEYHPFLLLNPFYVLIETIRGPLLEGGGDPAVWATAIAYTVLNCGISFAFFVRFRGRVAFWV</sequence>
<organism evidence="11 12">
    <name type="scientific">Teichococcus globiformis</name>
    <dbReference type="NCBI Taxonomy" id="2307229"/>
    <lineage>
        <taxon>Bacteria</taxon>
        <taxon>Pseudomonadati</taxon>
        <taxon>Pseudomonadota</taxon>
        <taxon>Alphaproteobacteria</taxon>
        <taxon>Acetobacterales</taxon>
        <taxon>Roseomonadaceae</taxon>
        <taxon>Roseomonas</taxon>
    </lineage>
</organism>
<evidence type="ECO:0000256" key="2">
    <source>
        <dbReference type="ARBA" id="ARBA00007783"/>
    </source>
</evidence>
<evidence type="ECO:0000313" key="12">
    <source>
        <dbReference type="Proteomes" id="UP001595593"/>
    </source>
</evidence>
<evidence type="ECO:0000256" key="9">
    <source>
        <dbReference type="SAM" id="Phobius"/>
    </source>
</evidence>
<evidence type="ECO:0000256" key="5">
    <source>
        <dbReference type="ARBA" id="ARBA00022692"/>
    </source>
</evidence>
<keyword evidence="7" id="KW-0762">Sugar transport</keyword>
<dbReference type="PANTHER" id="PTHR30413:SF10">
    <property type="entry name" value="CAPSULE POLYSACCHARIDE EXPORT INNER-MEMBRANE PROTEIN CTRC"/>
    <property type="match status" value="1"/>
</dbReference>
<feature type="domain" description="ABC-2 type transporter transmembrane" evidence="10">
    <location>
        <begin position="47"/>
        <end position="245"/>
    </location>
</feature>
<evidence type="ECO:0000256" key="4">
    <source>
        <dbReference type="ARBA" id="ARBA00022475"/>
    </source>
</evidence>
<evidence type="ECO:0000313" key="11">
    <source>
        <dbReference type="EMBL" id="MFC3124961.1"/>
    </source>
</evidence>
<dbReference type="Proteomes" id="UP001595593">
    <property type="component" value="Unassembled WGS sequence"/>
</dbReference>
<evidence type="ECO:0000259" key="10">
    <source>
        <dbReference type="Pfam" id="PF01061"/>
    </source>
</evidence>
<feature type="transmembrane region" description="Helical" evidence="9">
    <location>
        <begin position="199"/>
        <end position="218"/>
    </location>
</feature>
<keyword evidence="4" id="KW-1003">Cell membrane</keyword>